<accession>A0A2A2AMZ5</accession>
<dbReference type="Proteomes" id="UP000218644">
    <property type="component" value="Unassembled WGS sequence"/>
</dbReference>
<accession>A0A3M6RQD8</accession>
<evidence type="ECO:0000313" key="7">
    <source>
        <dbReference type="Proteomes" id="UP000218644"/>
    </source>
</evidence>
<dbReference type="EMBL" id="RDQJ01000004">
    <property type="protein sequence ID" value="RMX17549.1"/>
    <property type="molecule type" value="Genomic_DNA"/>
</dbReference>
<gene>
    <name evidence="4" type="ORF">CK623_11700</name>
    <name evidence="3" type="ORF">CK625_10770</name>
    <name evidence="5" type="ORF">EBQ34_04305</name>
</gene>
<dbReference type="PANTHER" id="PTHR35893:SF3">
    <property type="entry name" value="INNER MEMBRANE PROTEIN"/>
    <property type="match status" value="1"/>
</dbReference>
<keyword evidence="1" id="KW-1133">Transmembrane helix</keyword>
<evidence type="ECO:0000313" key="6">
    <source>
        <dbReference type="Proteomes" id="UP000218054"/>
    </source>
</evidence>
<dbReference type="Pfam" id="PF19029">
    <property type="entry name" value="DUF883_C"/>
    <property type="match status" value="1"/>
</dbReference>
<evidence type="ECO:0000313" key="5">
    <source>
        <dbReference type="EMBL" id="RMX17549.1"/>
    </source>
</evidence>
<keyword evidence="1" id="KW-0812">Transmembrane</keyword>
<organism evidence="4 7">
    <name type="scientific">Vandammella animalimorsus</name>
    <dbReference type="NCBI Taxonomy" id="2029117"/>
    <lineage>
        <taxon>Bacteria</taxon>
        <taxon>Pseudomonadati</taxon>
        <taxon>Pseudomonadota</taxon>
        <taxon>Betaproteobacteria</taxon>
        <taxon>Burkholderiales</taxon>
        <taxon>Comamonadaceae</taxon>
        <taxon>Vandammella</taxon>
    </lineage>
</organism>
<evidence type="ECO:0000313" key="3">
    <source>
        <dbReference type="EMBL" id="PAT36559.1"/>
    </source>
</evidence>
<keyword evidence="1" id="KW-0472">Membrane</keyword>
<proteinExistence type="predicted"/>
<evidence type="ECO:0000259" key="2">
    <source>
        <dbReference type="Pfam" id="PF19029"/>
    </source>
</evidence>
<evidence type="ECO:0000313" key="4">
    <source>
        <dbReference type="EMBL" id="PAT39113.1"/>
    </source>
</evidence>
<accession>A0A2A2AG46</accession>
<feature type="domain" description="DUF883" evidence="2">
    <location>
        <begin position="70"/>
        <end position="99"/>
    </location>
</feature>
<dbReference type="PANTHER" id="PTHR35893">
    <property type="entry name" value="INNER MEMBRANE PROTEIN-RELATED"/>
    <property type="match status" value="1"/>
</dbReference>
<reference evidence="6 7" key="1">
    <citation type="submission" date="2017-08" db="EMBL/GenBank/DDBJ databases">
        <title>WGS of Clinical strains of the CDC Group NO-1 linked to zoonotic infections in humans.</title>
        <authorList>
            <person name="Bernier A.-M."/>
            <person name="Bernard K."/>
        </authorList>
    </citation>
    <scope>NUCLEOTIDE SEQUENCE [LARGE SCALE GENOMIC DNA]</scope>
    <source>
        <strain evidence="3 6">NML00-0135</strain>
        <strain evidence="4 7">NML79-0751</strain>
    </source>
</reference>
<dbReference type="InterPro" id="IPR043605">
    <property type="entry name" value="DUF883_C"/>
</dbReference>
<reference evidence="5 8" key="2">
    <citation type="submission" date="2018-10" db="EMBL/GenBank/DDBJ databases">
        <title>Comamonadaceae CDC group NO-1 genome sequencing and assembly.</title>
        <authorList>
            <person name="Bernier A.-M."/>
            <person name="Bernard K."/>
        </authorList>
    </citation>
    <scope>NUCLEOTIDE SEQUENCE [LARGE SCALE GENOMIC DNA]</scope>
    <source>
        <strain evidence="5 8">NML180582</strain>
    </source>
</reference>
<dbReference type="EMBL" id="NSJB01000009">
    <property type="protein sequence ID" value="PAT36559.1"/>
    <property type="molecule type" value="Genomic_DNA"/>
</dbReference>
<dbReference type="EMBL" id="NSJD01000023">
    <property type="protein sequence ID" value="PAT39113.1"/>
    <property type="molecule type" value="Genomic_DNA"/>
</dbReference>
<name>A0A2A2AMZ5_9BURK</name>
<evidence type="ECO:0000313" key="8">
    <source>
        <dbReference type="Proteomes" id="UP000275180"/>
    </source>
</evidence>
<comment type="caution">
    <text evidence="4">The sequence shown here is derived from an EMBL/GenBank/DDBJ whole genome shotgun (WGS) entry which is preliminary data.</text>
</comment>
<dbReference type="Proteomes" id="UP000275180">
    <property type="component" value="Unassembled WGS sequence"/>
</dbReference>
<dbReference type="GO" id="GO:0043022">
    <property type="term" value="F:ribosome binding"/>
    <property type="evidence" value="ECO:0007669"/>
    <property type="project" value="InterPro"/>
</dbReference>
<dbReference type="OrthoDB" id="8821422at2"/>
<keyword evidence="6" id="KW-1185">Reference proteome</keyword>
<protein>
    <submittedName>
        <fullName evidence="5">DUF883 domain-containing protein</fullName>
    </submittedName>
</protein>
<dbReference type="RefSeq" id="WP_095540320.1">
    <property type="nucleotide sequence ID" value="NZ_NSJB01000009.1"/>
</dbReference>
<dbReference type="AlphaFoldDB" id="A0A2A2AMZ5"/>
<sequence>MGIFSKQPRDDFERLVAELRDVIASRDLDDVPQIRQLREKFDDGYHRLREATVRTAQEAASRARDGADAANRYAHDEPWHVAGAAVAVGVVLGFLLGRR</sequence>
<evidence type="ECO:0000256" key="1">
    <source>
        <dbReference type="SAM" id="Phobius"/>
    </source>
</evidence>
<dbReference type="Proteomes" id="UP000218054">
    <property type="component" value="Unassembled WGS sequence"/>
</dbReference>
<dbReference type="InterPro" id="IPR010279">
    <property type="entry name" value="YqjD/ElaB"/>
</dbReference>
<feature type="transmembrane region" description="Helical" evidence="1">
    <location>
        <begin position="79"/>
        <end position="97"/>
    </location>
</feature>